<evidence type="ECO:0000313" key="2">
    <source>
        <dbReference type="Proteomes" id="UP001152320"/>
    </source>
</evidence>
<dbReference type="EMBL" id="JAIZAY010000005">
    <property type="protein sequence ID" value="KAJ8042141.1"/>
    <property type="molecule type" value="Genomic_DNA"/>
</dbReference>
<organism evidence="1 2">
    <name type="scientific">Holothuria leucospilota</name>
    <name type="common">Black long sea cucumber</name>
    <name type="synonym">Mertensiothuria leucospilota</name>
    <dbReference type="NCBI Taxonomy" id="206669"/>
    <lineage>
        <taxon>Eukaryota</taxon>
        <taxon>Metazoa</taxon>
        <taxon>Echinodermata</taxon>
        <taxon>Eleutherozoa</taxon>
        <taxon>Echinozoa</taxon>
        <taxon>Holothuroidea</taxon>
        <taxon>Aspidochirotacea</taxon>
        <taxon>Aspidochirotida</taxon>
        <taxon>Holothuriidae</taxon>
        <taxon>Holothuria</taxon>
    </lineage>
</organism>
<evidence type="ECO:0000313" key="1">
    <source>
        <dbReference type="EMBL" id="KAJ8042141.1"/>
    </source>
</evidence>
<proteinExistence type="predicted"/>
<keyword evidence="2" id="KW-1185">Reference proteome</keyword>
<comment type="caution">
    <text evidence="1">The sequence shown here is derived from an EMBL/GenBank/DDBJ whole genome shotgun (WGS) entry which is preliminary data.</text>
</comment>
<dbReference type="Proteomes" id="UP001152320">
    <property type="component" value="Chromosome 5"/>
</dbReference>
<sequence length="58" mass="6393">MSGHICTHYAIRVDLAYRHSNDPACSQQTNTTVSVSPRAVRWNSKLTHGDQCHLPGSS</sequence>
<accession>A0A9Q1CC29</accession>
<dbReference type="AlphaFoldDB" id="A0A9Q1CC29"/>
<reference evidence="1" key="1">
    <citation type="submission" date="2021-10" db="EMBL/GenBank/DDBJ databases">
        <title>Tropical sea cucumber genome reveals ecological adaptation and Cuvierian tubules defense mechanism.</title>
        <authorList>
            <person name="Chen T."/>
        </authorList>
    </citation>
    <scope>NUCLEOTIDE SEQUENCE</scope>
    <source>
        <strain evidence="1">Nanhai2018</strain>
        <tissue evidence="1">Muscle</tissue>
    </source>
</reference>
<name>A0A9Q1CC29_HOLLE</name>
<gene>
    <name evidence="1" type="ORF">HOLleu_13131</name>
</gene>
<protein>
    <submittedName>
        <fullName evidence="1">Uncharacterized protein</fullName>
    </submittedName>
</protein>